<evidence type="ECO:0000256" key="3">
    <source>
        <dbReference type="ARBA" id="ARBA00022448"/>
    </source>
</evidence>
<dbReference type="InterPro" id="IPR002549">
    <property type="entry name" value="AI-2E-like"/>
</dbReference>
<evidence type="ECO:0000256" key="5">
    <source>
        <dbReference type="ARBA" id="ARBA00022692"/>
    </source>
</evidence>
<evidence type="ECO:0000256" key="2">
    <source>
        <dbReference type="ARBA" id="ARBA00009773"/>
    </source>
</evidence>
<protein>
    <submittedName>
        <fullName evidence="10">AI-2E family transporter</fullName>
    </submittedName>
</protein>
<feature type="transmembrane region" description="Helical" evidence="8">
    <location>
        <begin position="49"/>
        <end position="73"/>
    </location>
</feature>
<evidence type="ECO:0000256" key="7">
    <source>
        <dbReference type="ARBA" id="ARBA00023136"/>
    </source>
</evidence>
<dbReference type="Proteomes" id="UP001058016">
    <property type="component" value="Chromosome"/>
</dbReference>
<reference evidence="10 11" key="1">
    <citation type="submission" date="2021-03" db="EMBL/GenBank/DDBJ databases">
        <title>Comparative Genomics and Metabolomics in the genus Turicibacter.</title>
        <authorList>
            <person name="Maki J."/>
            <person name="Looft T."/>
        </authorList>
    </citation>
    <scope>NUCLEOTIDE SEQUENCE</scope>
    <source>
        <strain evidence="10">ISU324</strain>
        <strain evidence="9 11">MMM721</strain>
    </source>
</reference>
<evidence type="ECO:0000256" key="6">
    <source>
        <dbReference type="ARBA" id="ARBA00022989"/>
    </source>
</evidence>
<evidence type="ECO:0000313" key="11">
    <source>
        <dbReference type="Proteomes" id="UP001058016"/>
    </source>
</evidence>
<evidence type="ECO:0000256" key="8">
    <source>
        <dbReference type="SAM" id="Phobius"/>
    </source>
</evidence>
<comment type="similarity">
    <text evidence="2">Belongs to the autoinducer-2 exporter (AI-2E) (TC 2.A.86) family.</text>
</comment>
<feature type="transmembrane region" description="Helical" evidence="8">
    <location>
        <begin position="186"/>
        <end position="207"/>
    </location>
</feature>
<dbReference type="PANTHER" id="PTHR21716">
    <property type="entry name" value="TRANSMEMBRANE PROTEIN"/>
    <property type="match status" value="1"/>
</dbReference>
<evidence type="ECO:0000256" key="4">
    <source>
        <dbReference type="ARBA" id="ARBA00022475"/>
    </source>
</evidence>
<dbReference type="Pfam" id="PF01594">
    <property type="entry name" value="AI-2E_transport"/>
    <property type="match status" value="1"/>
</dbReference>
<evidence type="ECO:0000256" key="1">
    <source>
        <dbReference type="ARBA" id="ARBA00004651"/>
    </source>
</evidence>
<organism evidence="10 12">
    <name type="scientific">Turicibacter bilis</name>
    <dbReference type="NCBI Taxonomy" id="2735723"/>
    <lineage>
        <taxon>Bacteria</taxon>
        <taxon>Bacillati</taxon>
        <taxon>Bacillota</taxon>
        <taxon>Erysipelotrichia</taxon>
        <taxon>Erysipelotrichales</taxon>
        <taxon>Turicibacteraceae</taxon>
        <taxon>Turicibacter</taxon>
    </lineage>
</organism>
<keyword evidence="4" id="KW-1003">Cell membrane</keyword>
<keyword evidence="5 8" id="KW-0812">Transmembrane</keyword>
<sequence>MFDKLKINKKYLNIGLITLMIGVLLLFVYQVSRHSVDIFLFFKNLFFNFLAVISPIIYAFIISYILYRPLLFIEHYFKKLWDRWTKVSLSSKTYRLISLLILVIVVFGTITLLIKSIVPPLFQNLLTIGEDIPNFQTILTEWLSKLAPYFKLIHITENQIHQLTTYITGFLSGFLTKIFASGTGMVTNVATFFINLFATLILTFYFLKDKESIFIAIDKIATVTLSINTKLKIKRFLKDVHEIFGGFILGQLLDALIVGIASTILLLIIGHPFALLIGFIAGITNVIPYIGPIIGAVLAFILGLFTSVKLGLLGALLLIIYQQIDGNFVQPKILGESVGLAPVWIFMAILIGGNYLGAFGMILAVPIVALLKLYIERRLVKLQGKN</sequence>
<proteinExistence type="inferred from homology"/>
<dbReference type="EMBL" id="CP071249">
    <property type="protein sequence ID" value="UUF05555.1"/>
    <property type="molecule type" value="Genomic_DNA"/>
</dbReference>
<keyword evidence="11" id="KW-1185">Reference proteome</keyword>
<keyword evidence="6 8" id="KW-1133">Transmembrane helix</keyword>
<feature type="transmembrane region" description="Helical" evidence="8">
    <location>
        <begin position="12"/>
        <end position="29"/>
    </location>
</feature>
<dbReference type="GO" id="GO:0055085">
    <property type="term" value="P:transmembrane transport"/>
    <property type="evidence" value="ECO:0007669"/>
    <property type="project" value="TreeGrafter"/>
</dbReference>
<dbReference type="AlphaFoldDB" id="A0A9Q9CM26"/>
<comment type="subcellular location">
    <subcellularLocation>
        <location evidence="1">Cell membrane</location>
        <topology evidence="1">Multi-pass membrane protein</topology>
    </subcellularLocation>
</comment>
<evidence type="ECO:0000313" key="9">
    <source>
        <dbReference type="EMBL" id="UUF05555.1"/>
    </source>
</evidence>
<feature type="transmembrane region" description="Helical" evidence="8">
    <location>
        <begin position="293"/>
        <end position="321"/>
    </location>
</feature>
<name>A0A9Q9CM26_9FIRM</name>
<accession>A0A9Q9CM26</accession>
<evidence type="ECO:0000313" key="12">
    <source>
        <dbReference type="Proteomes" id="UP001058072"/>
    </source>
</evidence>
<feature type="transmembrane region" description="Helical" evidence="8">
    <location>
        <begin position="333"/>
        <end position="351"/>
    </location>
</feature>
<dbReference type="EMBL" id="CP071250">
    <property type="protein sequence ID" value="UUF08994.1"/>
    <property type="molecule type" value="Genomic_DNA"/>
</dbReference>
<dbReference type="PANTHER" id="PTHR21716:SF53">
    <property type="entry name" value="PERMEASE PERM-RELATED"/>
    <property type="match status" value="1"/>
</dbReference>
<feature type="transmembrane region" description="Helical" evidence="8">
    <location>
        <begin position="252"/>
        <end position="281"/>
    </location>
</feature>
<keyword evidence="7 8" id="KW-0472">Membrane</keyword>
<feature type="transmembrane region" description="Helical" evidence="8">
    <location>
        <begin position="94"/>
        <end position="114"/>
    </location>
</feature>
<gene>
    <name evidence="9" type="ORF">J0J69_10865</name>
    <name evidence="10" type="ORF">J0J70_03030</name>
</gene>
<keyword evidence="3" id="KW-0813">Transport</keyword>
<evidence type="ECO:0000313" key="10">
    <source>
        <dbReference type="EMBL" id="UUF08994.1"/>
    </source>
</evidence>
<dbReference type="Proteomes" id="UP001058072">
    <property type="component" value="Chromosome"/>
</dbReference>
<dbReference type="GO" id="GO:0005886">
    <property type="term" value="C:plasma membrane"/>
    <property type="evidence" value="ECO:0007669"/>
    <property type="project" value="UniProtKB-SubCell"/>
</dbReference>
<dbReference type="RefSeq" id="WP_212725192.1">
    <property type="nucleotide sequence ID" value="NZ_CP071249.1"/>
</dbReference>